<sequence>MSAGRSSSSRVKHRSPQSEEKEVGINKTPPKGKSQNQRRGCESSSSGINKRGQVSARVDA</sequence>
<feature type="region of interest" description="Disordered" evidence="1">
    <location>
        <begin position="1"/>
        <end position="60"/>
    </location>
</feature>
<dbReference type="Proteomes" id="UP000245119">
    <property type="component" value="Linkage Group LG4"/>
</dbReference>
<dbReference type="AlphaFoldDB" id="A0A2T7PIA7"/>
<protein>
    <submittedName>
        <fullName evidence="2">Uncharacterized protein</fullName>
    </submittedName>
</protein>
<accession>A0A2T7PIA7</accession>
<evidence type="ECO:0000313" key="2">
    <source>
        <dbReference type="EMBL" id="PVD33161.1"/>
    </source>
</evidence>
<feature type="compositionally biased region" description="Polar residues" evidence="1">
    <location>
        <begin position="33"/>
        <end position="48"/>
    </location>
</feature>
<evidence type="ECO:0000313" key="3">
    <source>
        <dbReference type="Proteomes" id="UP000245119"/>
    </source>
</evidence>
<evidence type="ECO:0000256" key="1">
    <source>
        <dbReference type="SAM" id="MobiDB-lite"/>
    </source>
</evidence>
<keyword evidence="3" id="KW-1185">Reference proteome</keyword>
<comment type="caution">
    <text evidence="2">The sequence shown here is derived from an EMBL/GenBank/DDBJ whole genome shotgun (WGS) entry which is preliminary data.</text>
</comment>
<proteinExistence type="predicted"/>
<organism evidence="2 3">
    <name type="scientific">Pomacea canaliculata</name>
    <name type="common">Golden apple snail</name>
    <dbReference type="NCBI Taxonomy" id="400727"/>
    <lineage>
        <taxon>Eukaryota</taxon>
        <taxon>Metazoa</taxon>
        <taxon>Spiralia</taxon>
        <taxon>Lophotrochozoa</taxon>
        <taxon>Mollusca</taxon>
        <taxon>Gastropoda</taxon>
        <taxon>Caenogastropoda</taxon>
        <taxon>Architaenioglossa</taxon>
        <taxon>Ampullarioidea</taxon>
        <taxon>Ampullariidae</taxon>
        <taxon>Pomacea</taxon>
    </lineage>
</organism>
<gene>
    <name evidence="2" type="ORF">C0Q70_08610</name>
</gene>
<reference evidence="2 3" key="1">
    <citation type="submission" date="2018-04" db="EMBL/GenBank/DDBJ databases">
        <title>The genome of golden apple snail Pomacea canaliculata provides insight into stress tolerance and invasive adaptation.</title>
        <authorList>
            <person name="Liu C."/>
            <person name="Liu B."/>
            <person name="Ren Y."/>
            <person name="Zhang Y."/>
            <person name="Wang H."/>
            <person name="Li S."/>
            <person name="Jiang F."/>
            <person name="Yin L."/>
            <person name="Zhang G."/>
            <person name="Qian W."/>
            <person name="Fan W."/>
        </authorList>
    </citation>
    <scope>NUCLEOTIDE SEQUENCE [LARGE SCALE GENOMIC DNA]</scope>
    <source>
        <strain evidence="2">SZHN2017</strain>
        <tissue evidence="2">Muscle</tissue>
    </source>
</reference>
<dbReference type="EMBL" id="PZQS01000004">
    <property type="protein sequence ID" value="PVD33161.1"/>
    <property type="molecule type" value="Genomic_DNA"/>
</dbReference>
<name>A0A2T7PIA7_POMCA</name>